<dbReference type="Gene3D" id="3.40.50.2300">
    <property type="match status" value="2"/>
</dbReference>
<keyword evidence="1" id="KW-0732">Signal</keyword>
<dbReference type="PROSITE" id="PS51318">
    <property type="entry name" value="TAT"/>
    <property type="match status" value="1"/>
</dbReference>
<dbReference type="InterPro" id="IPR051010">
    <property type="entry name" value="BCAA_transport"/>
</dbReference>
<reference evidence="3 4" key="1">
    <citation type="journal article" date="2019" name="Int. J. Syst. Evol. Microbiol.">
        <title>The Global Catalogue of Microorganisms (GCM) 10K type strain sequencing project: providing services to taxonomists for standard genome sequencing and annotation.</title>
        <authorList>
            <consortium name="The Broad Institute Genomics Platform"/>
            <consortium name="The Broad Institute Genome Sequencing Center for Infectious Disease"/>
            <person name="Wu L."/>
            <person name="Ma J."/>
        </authorList>
    </citation>
    <scope>NUCLEOTIDE SEQUENCE [LARGE SCALE GENOMIC DNA]</scope>
    <source>
        <strain evidence="3 4">CGMCC 1.10390</strain>
    </source>
</reference>
<dbReference type="SUPFAM" id="SSF53822">
    <property type="entry name" value="Periplasmic binding protein-like I"/>
    <property type="match status" value="1"/>
</dbReference>
<dbReference type="PANTHER" id="PTHR30483">
    <property type="entry name" value="LEUCINE-SPECIFIC-BINDING PROTEIN"/>
    <property type="match status" value="1"/>
</dbReference>
<dbReference type="AlphaFoldDB" id="A0ABD6DMM0"/>
<dbReference type="InterPro" id="IPR006311">
    <property type="entry name" value="TAT_signal"/>
</dbReference>
<sequence length="431" mass="45268">MVGNSDRVVDRRTFLKISGAGSIAATAGCLGLGGGGGGGAITVGQPAAQTGQWDFLQPGVSKATDVAIQRINDAGGPLGRELDLERSDTSVNPQQARTVVTQLTENEDAVALLGLFSSELEPLYEFLQEQETPVVTPWPGSNFLDTRGGDHGTPEDVSDDEWIWRTVISDTVHTAGAALRALEDGHDTIGIINGTTSGARSWVNGFRSAYEANGGTVAEQVEVAQGESNYQSALDRLFQAEFSAFAVSLPLEDAITLMSDWSDGGYGRQPVLSDPLSQNELATQVGSDLNGAWAASPGESGPNYGTFESAYNSAEGDADINAWTPPAWDATMVTALAIERAGEATPEAIEQNLGPVSRGPGTEVASFAEGKEALDNGDEIKYMGAATPVTFTQFGNVVGSVVINEVQNGAFTQVETIPAEDLREFVPEGEY</sequence>
<dbReference type="Pfam" id="PF13458">
    <property type="entry name" value="Peripla_BP_6"/>
    <property type="match status" value="1"/>
</dbReference>
<organism evidence="3 4">
    <name type="scientific">Haloarchaeobius litoreus</name>
    <dbReference type="NCBI Taxonomy" id="755306"/>
    <lineage>
        <taxon>Archaea</taxon>
        <taxon>Methanobacteriati</taxon>
        <taxon>Methanobacteriota</taxon>
        <taxon>Stenosarchaea group</taxon>
        <taxon>Halobacteria</taxon>
        <taxon>Halobacteriales</taxon>
        <taxon>Halorubellaceae</taxon>
        <taxon>Haloarchaeobius</taxon>
    </lineage>
</organism>
<name>A0ABD6DMM0_9EURY</name>
<accession>A0ABD6DMM0</accession>
<gene>
    <name evidence="3" type="ORF">ACFSBL_15045</name>
</gene>
<dbReference type="EMBL" id="JBHUDO010000003">
    <property type="protein sequence ID" value="MFD1647005.1"/>
    <property type="molecule type" value="Genomic_DNA"/>
</dbReference>
<feature type="domain" description="Leucine-binding protein" evidence="2">
    <location>
        <begin position="41"/>
        <end position="353"/>
    </location>
</feature>
<comment type="caution">
    <text evidence="3">The sequence shown here is derived from an EMBL/GenBank/DDBJ whole genome shotgun (WGS) entry which is preliminary data.</text>
</comment>
<dbReference type="Proteomes" id="UP001597034">
    <property type="component" value="Unassembled WGS sequence"/>
</dbReference>
<evidence type="ECO:0000259" key="2">
    <source>
        <dbReference type="Pfam" id="PF13458"/>
    </source>
</evidence>
<dbReference type="InterPro" id="IPR028082">
    <property type="entry name" value="Peripla_BP_I"/>
</dbReference>
<evidence type="ECO:0000313" key="3">
    <source>
        <dbReference type="EMBL" id="MFD1647005.1"/>
    </source>
</evidence>
<dbReference type="InterPro" id="IPR028081">
    <property type="entry name" value="Leu-bd"/>
</dbReference>
<evidence type="ECO:0000313" key="4">
    <source>
        <dbReference type="Proteomes" id="UP001597034"/>
    </source>
</evidence>
<protein>
    <submittedName>
        <fullName evidence="3">ABC transporter substrate-binding protein</fullName>
    </submittedName>
</protein>
<proteinExistence type="predicted"/>
<keyword evidence="4" id="KW-1185">Reference proteome</keyword>
<evidence type="ECO:0000256" key="1">
    <source>
        <dbReference type="ARBA" id="ARBA00022729"/>
    </source>
</evidence>
<dbReference type="PROSITE" id="PS51257">
    <property type="entry name" value="PROKAR_LIPOPROTEIN"/>
    <property type="match status" value="1"/>
</dbReference>
<dbReference type="PANTHER" id="PTHR30483:SF6">
    <property type="entry name" value="PERIPLASMIC BINDING PROTEIN OF ABC TRANSPORTER FOR NATURAL AMINO ACIDS"/>
    <property type="match status" value="1"/>
</dbReference>
<dbReference type="RefSeq" id="WP_256400928.1">
    <property type="nucleotide sequence ID" value="NZ_JANHJR010000003.1"/>
</dbReference>